<sequence>MEQTVMSGFFARGLRWPKGVPPPGRANAISLAAEREPGGAA</sequence>
<organism evidence="1 2">
    <name type="scientific">Planomonospora venezuelensis</name>
    <dbReference type="NCBI Taxonomy" id="1999"/>
    <lineage>
        <taxon>Bacteria</taxon>
        <taxon>Bacillati</taxon>
        <taxon>Actinomycetota</taxon>
        <taxon>Actinomycetes</taxon>
        <taxon>Streptosporangiales</taxon>
        <taxon>Streptosporangiaceae</taxon>
        <taxon>Planomonospora</taxon>
    </lineage>
</organism>
<name>A0A841D414_PLAVE</name>
<evidence type="ECO:0000313" key="1">
    <source>
        <dbReference type="EMBL" id="MBB5964991.1"/>
    </source>
</evidence>
<reference evidence="1 2" key="1">
    <citation type="submission" date="2020-08" db="EMBL/GenBank/DDBJ databases">
        <title>Genomic Encyclopedia of Type Strains, Phase III (KMG-III): the genomes of soil and plant-associated and newly described type strains.</title>
        <authorList>
            <person name="Whitman W."/>
        </authorList>
    </citation>
    <scope>NUCLEOTIDE SEQUENCE [LARGE SCALE GENOMIC DNA]</scope>
    <source>
        <strain evidence="1 2">CECT 3303</strain>
    </source>
</reference>
<dbReference type="RefSeq" id="WP_260408130.1">
    <property type="nucleotide sequence ID" value="NZ_BAAAWZ010000004.1"/>
</dbReference>
<evidence type="ECO:0000313" key="2">
    <source>
        <dbReference type="Proteomes" id="UP000562352"/>
    </source>
</evidence>
<dbReference type="Proteomes" id="UP000562352">
    <property type="component" value="Unassembled WGS sequence"/>
</dbReference>
<dbReference type="AlphaFoldDB" id="A0A841D414"/>
<keyword evidence="2" id="KW-1185">Reference proteome</keyword>
<comment type="caution">
    <text evidence="1">The sequence shown here is derived from an EMBL/GenBank/DDBJ whole genome shotgun (WGS) entry which is preliminary data.</text>
</comment>
<gene>
    <name evidence="1" type="ORF">FHS22_004277</name>
</gene>
<protein>
    <submittedName>
        <fullName evidence="1">Uncharacterized protein</fullName>
    </submittedName>
</protein>
<accession>A0A841D414</accession>
<dbReference type="EMBL" id="JACHJJ010000014">
    <property type="protein sequence ID" value="MBB5964991.1"/>
    <property type="molecule type" value="Genomic_DNA"/>
</dbReference>
<proteinExistence type="predicted"/>